<evidence type="ECO:0000313" key="3">
    <source>
        <dbReference type="Proteomes" id="UP000800093"/>
    </source>
</evidence>
<dbReference type="AlphaFoldDB" id="A0A9P4N3P8"/>
<sequence length="74" mass="8248">MPPTQRPRLPIEEGKLVLATNAIRIDPKLSVSRAATLYDTPRSILYRRVAGARPKAIANTSKRKLLPIEEQSLV</sequence>
<evidence type="ECO:0000313" key="2">
    <source>
        <dbReference type="EMBL" id="KAF2260984.1"/>
    </source>
</evidence>
<dbReference type="Pfam" id="PF05225">
    <property type="entry name" value="HTH_psq"/>
    <property type="match status" value="1"/>
</dbReference>
<name>A0A9P4N3P8_9PLEO</name>
<feature type="domain" description="HTH psq-type" evidence="1">
    <location>
        <begin position="13"/>
        <end position="51"/>
    </location>
</feature>
<proteinExistence type="predicted"/>
<dbReference type="GO" id="GO:0003677">
    <property type="term" value="F:DNA binding"/>
    <property type="evidence" value="ECO:0007669"/>
    <property type="project" value="InterPro"/>
</dbReference>
<accession>A0A9P4N3P8</accession>
<dbReference type="EMBL" id="ML986667">
    <property type="protein sequence ID" value="KAF2260984.1"/>
    <property type="molecule type" value="Genomic_DNA"/>
</dbReference>
<dbReference type="OrthoDB" id="3780765at2759"/>
<comment type="caution">
    <text evidence="2">The sequence shown here is derived from an EMBL/GenBank/DDBJ whole genome shotgun (WGS) entry which is preliminary data.</text>
</comment>
<protein>
    <recommendedName>
        <fullName evidence="1">HTH psq-type domain-containing protein</fullName>
    </recommendedName>
</protein>
<dbReference type="InterPro" id="IPR007889">
    <property type="entry name" value="HTH_Psq"/>
</dbReference>
<organism evidence="2 3">
    <name type="scientific">Lojkania enalia</name>
    <dbReference type="NCBI Taxonomy" id="147567"/>
    <lineage>
        <taxon>Eukaryota</taxon>
        <taxon>Fungi</taxon>
        <taxon>Dikarya</taxon>
        <taxon>Ascomycota</taxon>
        <taxon>Pezizomycotina</taxon>
        <taxon>Dothideomycetes</taxon>
        <taxon>Pleosporomycetidae</taxon>
        <taxon>Pleosporales</taxon>
        <taxon>Pleosporales incertae sedis</taxon>
        <taxon>Lojkania</taxon>
    </lineage>
</organism>
<dbReference type="Proteomes" id="UP000800093">
    <property type="component" value="Unassembled WGS sequence"/>
</dbReference>
<reference evidence="3" key="1">
    <citation type="journal article" date="2020" name="Stud. Mycol.">
        <title>101 Dothideomycetes genomes: A test case for predicting lifestyles and emergence of pathogens.</title>
        <authorList>
            <person name="Haridas S."/>
            <person name="Albert R."/>
            <person name="Binder M."/>
            <person name="Bloem J."/>
            <person name="LaButti K."/>
            <person name="Salamov A."/>
            <person name="Andreopoulos B."/>
            <person name="Baker S."/>
            <person name="Barry K."/>
            <person name="Bills G."/>
            <person name="Bluhm B."/>
            <person name="Cannon C."/>
            <person name="Castanera R."/>
            <person name="Culley D."/>
            <person name="Daum C."/>
            <person name="Ezra D."/>
            <person name="Gonzalez J."/>
            <person name="Henrissat B."/>
            <person name="Kuo A."/>
            <person name="Liang C."/>
            <person name="Lipzen A."/>
            <person name="Lutzoni F."/>
            <person name="Magnuson J."/>
            <person name="Mondo S."/>
            <person name="Nolan M."/>
            <person name="Ohm R."/>
            <person name="Pangilinan J."/>
            <person name="Park H.-J."/>
            <person name="Ramirez L."/>
            <person name="Alfaro M."/>
            <person name="Sun H."/>
            <person name="Tritt A."/>
            <person name="Yoshinaga Y."/>
            <person name="Zwiers L.-H."/>
            <person name="Turgeon B."/>
            <person name="Goodwin S."/>
            <person name="Spatafora J."/>
            <person name="Crous P."/>
            <person name="Grigoriev I."/>
        </authorList>
    </citation>
    <scope>NUCLEOTIDE SEQUENCE [LARGE SCALE GENOMIC DNA]</scope>
    <source>
        <strain evidence="3">CBS 304.66</strain>
    </source>
</reference>
<gene>
    <name evidence="2" type="ORF">CC78DRAFT_380658</name>
</gene>
<keyword evidence="3" id="KW-1185">Reference proteome</keyword>
<evidence type="ECO:0000259" key="1">
    <source>
        <dbReference type="Pfam" id="PF05225"/>
    </source>
</evidence>